<dbReference type="HOGENOM" id="CLU_2922549_0_0_1"/>
<evidence type="ECO:0000313" key="1">
    <source>
        <dbReference type="EMBL" id="KIR42151.1"/>
    </source>
</evidence>
<organism evidence="1 2">
    <name type="scientific">Cryptococcus deuterogattii Ram5</name>
    <dbReference type="NCBI Taxonomy" id="1296110"/>
    <lineage>
        <taxon>Eukaryota</taxon>
        <taxon>Fungi</taxon>
        <taxon>Dikarya</taxon>
        <taxon>Basidiomycota</taxon>
        <taxon>Agaricomycotina</taxon>
        <taxon>Tremellomycetes</taxon>
        <taxon>Tremellales</taxon>
        <taxon>Cryptococcaceae</taxon>
        <taxon>Cryptococcus</taxon>
        <taxon>Cryptococcus gattii species complex</taxon>
    </lineage>
</organism>
<dbReference type="OrthoDB" id="10384395at2759"/>
<dbReference type="Proteomes" id="UP000053392">
    <property type="component" value="Unassembled WGS sequence"/>
</dbReference>
<keyword evidence="2" id="KW-1185">Reference proteome</keyword>
<proteinExistence type="predicted"/>
<dbReference type="AlphaFoldDB" id="A0A0D0V429"/>
<dbReference type="EMBL" id="KN847899">
    <property type="protein sequence ID" value="KIR42151.1"/>
    <property type="molecule type" value="Genomic_DNA"/>
</dbReference>
<evidence type="ECO:0000313" key="2">
    <source>
        <dbReference type="Proteomes" id="UP000053392"/>
    </source>
</evidence>
<sequence length="61" mass="7091">MSREEMKRLKEKEDKAYVEAVRNILREKGTPFFRLSPSQFDKLSKGHLVDPAHMSEPFSAP</sequence>
<name>A0A0D0V429_9TREE</name>
<reference evidence="1 2" key="1">
    <citation type="submission" date="2015-01" db="EMBL/GenBank/DDBJ databases">
        <title>The Genome Sequence of Cryptococcus gattii Ram5.</title>
        <authorList>
            <consortium name="The Broad Institute Genomics Platform"/>
            <person name="Cuomo C."/>
            <person name="Litvintseva A."/>
            <person name="Chen Y."/>
            <person name="Heitman J."/>
            <person name="Sun S."/>
            <person name="Springer D."/>
            <person name="Dromer F."/>
            <person name="Young S."/>
            <person name="Zeng Q."/>
            <person name="Gargeya S."/>
            <person name="Abouelleil A."/>
            <person name="Alvarado L."/>
            <person name="Chapman S.B."/>
            <person name="Gainer-Dewar J."/>
            <person name="Goldberg J."/>
            <person name="Griggs A."/>
            <person name="Gujja S."/>
            <person name="Hansen M."/>
            <person name="Howarth C."/>
            <person name="Imamovic A."/>
            <person name="Larimer J."/>
            <person name="Murphy C."/>
            <person name="Naylor J."/>
            <person name="Pearson M."/>
            <person name="Priest M."/>
            <person name="Roberts A."/>
            <person name="Saif S."/>
            <person name="Shea T."/>
            <person name="Sykes S."/>
            <person name="Wortman J."/>
            <person name="Nusbaum C."/>
            <person name="Birren B."/>
        </authorList>
    </citation>
    <scope>NUCLEOTIDE SEQUENCE [LARGE SCALE GENOMIC DNA]</scope>
    <source>
        <strain evidence="1 2">Ram5</strain>
    </source>
</reference>
<gene>
    <name evidence="1" type="ORF">I313_02320</name>
</gene>
<protein>
    <submittedName>
        <fullName evidence="1">Unplaced genomic scaffold supercont1.4, whole genome shotgun sequence</fullName>
    </submittedName>
</protein>
<accession>A0A0D0V429</accession>